<reference evidence="2 3" key="1">
    <citation type="submission" date="2018-10" db="EMBL/GenBank/DDBJ databases">
        <title>Genome assembly for a Yunnan-Guizhou Plateau 3E fish, Anabarilius grahami (Regan), and its evolutionary and genetic applications.</title>
        <authorList>
            <person name="Jiang W."/>
        </authorList>
    </citation>
    <scope>NUCLEOTIDE SEQUENCE [LARGE SCALE GENOMIC DNA]</scope>
    <source>
        <strain evidence="2">AG-KIZ</strain>
        <tissue evidence="2">Muscle</tissue>
    </source>
</reference>
<feature type="compositionally biased region" description="Low complexity" evidence="1">
    <location>
        <begin position="28"/>
        <end position="37"/>
    </location>
</feature>
<sequence>VLCLGKSHAEAALTETTCSHCESMSLASLRSPLAPSREPVRKKQRGRGSQRSDESELMSAQVLRASLSPHREASPIHFSRPGQRPSAIASDLVSFGGSDEEPLDDSMFLAALDAEEWSGSLPDPAPLPSLKLIDARASIDSKHTCVLSKAVEQLGL</sequence>
<proteinExistence type="predicted"/>
<dbReference type="AlphaFoldDB" id="A0A3N0YQT9"/>
<accession>A0A3N0YQT9</accession>
<gene>
    <name evidence="2" type="ORF">DPX16_12195</name>
</gene>
<evidence type="ECO:0000256" key="1">
    <source>
        <dbReference type="SAM" id="MobiDB-lite"/>
    </source>
</evidence>
<comment type="caution">
    <text evidence="2">The sequence shown here is derived from an EMBL/GenBank/DDBJ whole genome shotgun (WGS) entry which is preliminary data.</text>
</comment>
<feature type="region of interest" description="Disordered" evidence="1">
    <location>
        <begin position="28"/>
        <end position="99"/>
    </location>
</feature>
<feature type="non-terminal residue" evidence="2">
    <location>
        <position position="1"/>
    </location>
</feature>
<protein>
    <submittedName>
        <fullName evidence="2">Uncharacterized protein</fullName>
    </submittedName>
</protein>
<name>A0A3N0YQT9_ANAGA</name>
<dbReference type="Proteomes" id="UP000281406">
    <property type="component" value="Unassembled WGS sequence"/>
</dbReference>
<evidence type="ECO:0000313" key="3">
    <source>
        <dbReference type="Proteomes" id="UP000281406"/>
    </source>
</evidence>
<keyword evidence="3" id="KW-1185">Reference proteome</keyword>
<organism evidence="2 3">
    <name type="scientific">Anabarilius grahami</name>
    <name type="common">Kanglang fish</name>
    <name type="synonym">Barilius grahami</name>
    <dbReference type="NCBI Taxonomy" id="495550"/>
    <lineage>
        <taxon>Eukaryota</taxon>
        <taxon>Metazoa</taxon>
        <taxon>Chordata</taxon>
        <taxon>Craniata</taxon>
        <taxon>Vertebrata</taxon>
        <taxon>Euteleostomi</taxon>
        <taxon>Actinopterygii</taxon>
        <taxon>Neopterygii</taxon>
        <taxon>Teleostei</taxon>
        <taxon>Ostariophysi</taxon>
        <taxon>Cypriniformes</taxon>
        <taxon>Xenocyprididae</taxon>
        <taxon>Xenocypridinae</taxon>
        <taxon>Xenocypridinae incertae sedis</taxon>
        <taxon>Anabarilius</taxon>
    </lineage>
</organism>
<evidence type="ECO:0000313" key="2">
    <source>
        <dbReference type="EMBL" id="ROL48579.1"/>
    </source>
</evidence>
<dbReference type="EMBL" id="RJVU01029436">
    <property type="protein sequence ID" value="ROL48579.1"/>
    <property type="molecule type" value="Genomic_DNA"/>
</dbReference>